<dbReference type="EMBL" id="CP036275">
    <property type="protein sequence ID" value="QDU39868.1"/>
    <property type="molecule type" value="Genomic_DNA"/>
</dbReference>
<protein>
    <recommendedName>
        <fullName evidence="3">Phage metallopeptidase domain-containing protein</fullName>
    </recommendedName>
</protein>
<dbReference type="RefSeq" id="WP_145371008.1">
    <property type="nucleotide sequence ID" value="NZ_CP036275.1"/>
</dbReference>
<reference evidence="1 2" key="1">
    <citation type="submission" date="2019-02" db="EMBL/GenBank/DDBJ databases">
        <title>Deep-cultivation of Planctomycetes and their phenomic and genomic characterization uncovers novel biology.</title>
        <authorList>
            <person name="Wiegand S."/>
            <person name="Jogler M."/>
            <person name="Boedeker C."/>
            <person name="Pinto D."/>
            <person name="Vollmers J."/>
            <person name="Rivas-Marin E."/>
            <person name="Kohn T."/>
            <person name="Peeters S.H."/>
            <person name="Heuer A."/>
            <person name="Rast P."/>
            <person name="Oberbeckmann S."/>
            <person name="Bunk B."/>
            <person name="Jeske O."/>
            <person name="Meyerdierks A."/>
            <person name="Storesund J.E."/>
            <person name="Kallscheuer N."/>
            <person name="Luecker S."/>
            <person name="Lage O.M."/>
            <person name="Pohl T."/>
            <person name="Merkel B.J."/>
            <person name="Hornburger P."/>
            <person name="Mueller R.-W."/>
            <person name="Bruemmer F."/>
            <person name="Labrenz M."/>
            <person name="Spormann A.M."/>
            <person name="Op den Camp H."/>
            <person name="Overmann J."/>
            <person name="Amann R."/>
            <person name="Jetten M.S.M."/>
            <person name="Mascher T."/>
            <person name="Medema M.H."/>
            <person name="Devos D.P."/>
            <person name="Kaster A.-K."/>
            <person name="Ovreas L."/>
            <person name="Rohde M."/>
            <person name="Galperin M.Y."/>
            <person name="Jogler C."/>
        </authorList>
    </citation>
    <scope>NUCLEOTIDE SEQUENCE [LARGE SCALE GENOMIC DNA]</scope>
    <source>
        <strain evidence="1 2">Mal4</strain>
    </source>
</reference>
<proteinExistence type="predicted"/>
<dbReference type="AlphaFoldDB" id="A0A517ZBM6"/>
<evidence type="ECO:0000313" key="1">
    <source>
        <dbReference type="EMBL" id="QDU39868.1"/>
    </source>
</evidence>
<name>A0A517ZBM6_9PLAN</name>
<accession>A0A517ZBM6</accession>
<dbReference type="OrthoDB" id="5395677at2"/>
<sequence>MATSLRPFDFTAAMSRLCDDITGRLDDFLHIDMSRVAVGFAQTRSRALHGLQAKLTPMRFEGGTLTTQRSGRTWTVQRLYHSEREMLYILTFYLPRFLDQSFREKMITILHELYHISPRFDGDIRRFEGRYHVHSHSQQEYDAQMERLATQYLEMRPDPSLYSFLRHNFQALSKLHGGVLGLQFPIPKLLPLDNAKSA</sequence>
<keyword evidence="2" id="KW-1185">Reference proteome</keyword>
<gene>
    <name evidence="1" type="ORF">Mal4_42210</name>
</gene>
<evidence type="ECO:0000313" key="2">
    <source>
        <dbReference type="Proteomes" id="UP000320496"/>
    </source>
</evidence>
<evidence type="ECO:0008006" key="3">
    <source>
        <dbReference type="Google" id="ProtNLM"/>
    </source>
</evidence>
<dbReference type="Proteomes" id="UP000320496">
    <property type="component" value="Chromosome"/>
</dbReference>
<dbReference type="KEGG" id="mri:Mal4_42210"/>
<organism evidence="1 2">
    <name type="scientific">Maioricimonas rarisocia</name>
    <dbReference type="NCBI Taxonomy" id="2528026"/>
    <lineage>
        <taxon>Bacteria</taxon>
        <taxon>Pseudomonadati</taxon>
        <taxon>Planctomycetota</taxon>
        <taxon>Planctomycetia</taxon>
        <taxon>Planctomycetales</taxon>
        <taxon>Planctomycetaceae</taxon>
        <taxon>Maioricimonas</taxon>
    </lineage>
</organism>